<reference evidence="1 2" key="1">
    <citation type="submission" date="2020-07" db="EMBL/GenBank/DDBJ databases">
        <title>Sequencing the genomes of 1000 actinobacteria strains.</title>
        <authorList>
            <person name="Klenk H.-P."/>
        </authorList>
    </citation>
    <scope>NUCLEOTIDE SEQUENCE [LARGE SCALE GENOMIC DNA]</scope>
    <source>
        <strain evidence="1 2">DSM 24662</strain>
    </source>
</reference>
<protein>
    <submittedName>
        <fullName evidence="1">Uncharacterized protein</fullName>
    </submittedName>
</protein>
<organism evidence="1 2">
    <name type="scientific">Microbacterium immunditiarum</name>
    <dbReference type="NCBI Taxonomy" id="337480"/>
    <lineage>
        <taxon>Bacteria</taxon>
        <taxon>Bacillati</taxon>
        <taxon>Actinomycetota</taxon>
        <taxon>Actinomycetes</taxon>
        <taxon>Micrococcales</taxon>
        <taxon>Microbacteriaceae</taxon>
        <taxon>Microbacterium</taxon>
    </lineage>
</organism>
<evidence type="ECO:0000313" key="2">
    <source>
        <dbReference type="Proteomes" id="UP000576969"/>
    </source>
</evidence>
<evidence type="ECO:0000313" key="1">
    <source>
        <dbReference type="EMBL" id="NYE21553.1"/>
    </source>
</evidence>
<proteinExistence type="predicted"/>
<gene>
    <name evidence="1" type="ORF">BJ991_003581</name>
</gene>
<dbReference type="EMBL" id="JACCBV010000001">
    <property type="protein sequence ID" value="NYE21553.1"/>
    <property type="molecule type" value="Genomic_DNA"/>
</dbReference>
<sequence length="118" mass="12489">MIDAISVLEEMTADAVSVIERAAGGASVCSFTKSGVPVPGVKYAEGRWVALRELKLQGATPAAVAQLSATWRERLSGLHARDAGSDWLAYASGGVDALAEFHSRLAAEPWWGNLDHNP</sequence>
<comment type="caution">
    <text evidence="1">The sequence shown here is derived from an EMBL/GenBank/DDBJ whole genome shotgun (WGS) entry which is preliminary data.</text>
</comment>
<name>A0A7Y9GRZ9_9MICO</name>
<keyword evidence="2" id="KW-1185">Reference proteome</keyword>
<accession>A0A7Y9GRZ9</accession>
<dbReference type="RefSeq" id="WP_179492257.1">
    <property type="nucleotide sequence ID" value="NZ_JACCBV010000001.1"/>
</dbReference>
<dbReference type="Proteomes" id="UP000576969">
    <property type="component" value="Unassembled WGS sequence"/>
</dbReference>
<dbReference type="AlphaFoldDB" id="A0A7Y9GRZ9"/>